<protein>
    <submittedName>
        <fullName evidence="2">Uncharacterized protein</fullName>
    </submittedName>
</protein>
<evidence type="ECO:0000313" key="4">
    <source>
        <dbReference type="Proteomes" id="UP000053820"/>
    </source>
</evidence>
<evidence type="ECO:0000313" key="2">
    <source>
        <dbReference type="EMBL" id="KIJ60888.1"/>
    </source>
</evidence>
<evidence type="ECO:0000313" key="3">
    <source>
        <dbReference type="EMBL" id="KIJ64390.1"/>
    </source>
</evidence>
<evidence type="ECO:0000256" key="1">
    <source>
        <dbReference type="SAM" id="MobiDB-lite"/>
    </source>
</evidence>
<sequence>MASESHEAAKKGTNPKLGGHDRGFATTPRSGWDAKSRSGVFKVFQRRWAALYLRESIERQLKFQELGRHILSSSWRLKVFRHPTKTGVIRWKIF</sequence>
<accession>A0A0C9W3Q2</accession>
<dbReference type="EMBL" id="KN839847">
    <property type="protein sequence ID" value="KIJ64390.1"/>
    <property type="molecule type" value="Genomic_DNA"/>
</dbReference>
<gene>
    <name evidence="3" type="ORF">HYDPIDRAFT_112400</name>
    <name evidence="2" type="ORF">HYDPIDRAFT_116558</name>
</gene>
<proteinExistence type="predicted"/>
<dbReference type="Proteomes" id="UP000053820">
    <property type="component" value="Unassembled WGS sequence"/>
</dbReference>
<organism evidence="2 4">
    <name type="scientific">Hydnomerulius pinastri MD-312</name>
    <dbReference type="NCBI Taxonomy" id="994086"/>
    <lineage>
        <taxon>Eukaryota</taxon>
        <taxon>Fungi</taxon>
        <taxon>Dikarya</taxon>
        <taxon>Basidiomycota</taxon>
        <taxon>Agaricomycotina</taxon>
        <taxon>Agaricomycetes</taxon>
        <taxon>Agaricomycetidae</taxon>
        <taxon>Boletales</taxon>
        <taxon>Boletales incertae sedis</taxon>
        <taxon>Leucogyrophana</taxon>
    </lineage>
</organism>
<keyword evidence="4" id="KW-1185">Reference proteome</keyword>
<name>A0A0C9W3Q2_9AGAM</name>
<dbReference type="EMBL" id="KN839867">
    <property type="protein sequence ID" value="KIJ60888.1"/>
    <property type="molecule type" value="Genomic_DNA"/>
</dbReference>
<dbReference type="AlphaFoldDB" id="A0A0C9W3Q2"/>
<feature type="region of interest" description="Disordered" evidence="1">
    <location>
        <begin position="1"/>
        <end position="34"/>
    </location>
</feature>
<feature type="compositionally biased region" description="Basic and acidic residues" evidence="1">
    <location>
        <begin position="1"/>
        <end position="10"/>
    </location>
</feature>
<reference evidence="2 4" key="1">
    <citation type="submission" date="2014-04" db="EMBL/GenBank/DDBJ databases">
        <title>Evolutionary Origins and Diversification of the Mycorrhizal Mutualists.</title>
        <authorList>
            <consortium name="DOE Joint Genome Institute"/>
            <consortium name="Mycorrhizal Genomics Consortium"/>
            <person name="Kohler A."/>
            <person name="Kuo A."/>
            <person name="Nagy L.G."/>
            <person name="Floudas D."/>
            <person name="Copeland A."/>
            <person name="Barry K.W."/>
            <person name="Cichocki N."/>
            <person name="Veneault-Fourrey C."/>
            <person name="LaButti K."/>
            <person name="Lindquist E.A."/>
            <person name="Lipzen A."/>
            <person name="Lundell T."/>
            <person name="Morin E."/>
            <person name="Murat C."/>
            <person name="Riley R."/>
            <person name="Ohm R."/>
            <person name="Sun H."/>
            <person name="Tunlid A."/>
            <person name="Henrissat B."/>
            <person name="Grigoriev I.V."/>
            <person name="Hibbett D.S."/>
            <person name="Martin F."/>
        </authorList>
    </citation>
    <scope>NUCLEOTIDE SEQUENCE [LARGE SCALE GENOMIC DNA]</scope>
    <source>
        <strain evidence="2 4">MD-312</strain>
    </source>
</reference>
<dbReference type="HOGENOM" id="CLU_2386448_0_0_1"/>